<dbReference type="InterPro" id="IPR020841">
    <property type="entry name" value="PKS_Beta-ketoAc_synthase_dom"/>
</dbReference>
<evidence type="ECO:0000256" key="3">
    <source>
        <dbReference type="RuleBase" id="RU003694"/>
    </source>
</evidence>
<dbReference type="InterPro" id="IPR014031">
    <property type="entry name" value="Ketoacyl_synth_C"/>
</dbReference>
<dbReference type="InterPro" id="IPR000794">
    <property type="entry name" value="Beta-ketoacyl_synthase"/>
</dbReference>
<protein>
    <submittedName>
        <fullName evidence="5">Beta-ketoacyl synthase</fullName>
    </submittedName>
</protein>
<dbReference type="Pfam" id="PF02801">
    <property type="entry name" value="Ketoacyl-synt_C"/>
    <property type="match status" value="1"/>
</dbReference>
<name>A0A385SY07_9BACT</name>
<keyword evidence="6" id="KW-1185">Reference proteome</keyword>
<evidence type="ECO:0000256" key="1">
    <source>
        <dbReference type="ARBA" id="ARBA00008467"/>
    </source>
</evidence>
<dbReference type="InterPro" id="IPR016039">
    <property type="entry name" value="Thiolase-like"/>
</dbReference>
<dbReference type="PROSITE" id="PS52004">
    <property type="entry name" value="KS3_2"/>
    <property type="match status" value="1"/>
</dbReference>
<dbReference type="Proteomes" id="UP000266183">
    <property type="component" value="Chromosome"/>
</dbReference>
<dbReference type="AlphaFoldDB" id="A0A385SY07"/>
<dbReference type="InterPro" id="IPR014030">
    <property type="entry name" value="Ketoacyl_synth_N"/>
</dbReference>
<evidence type="ECO:0000256" key="2">
    <source>
        <dbReference type="ARBA" id="ARBA00022679"/>
    </source>
</evidence>
<keyword evidence="2 3" id="KW-0808">Transferase</keyword>
<reference evidence="6" key="1">
    <citation type="submission" date="2018-09" db="EMBL/GenBank/DDBJ databases">
        <title>Chryseolinea sp. KIS68-18 isolated from soil.</title>
        <authorList>
            <person name="Weon H.-Y."/>
            <person name="Kwon S.-W."/>
            <person name="Lee S.A."/>
        </authorList>
    </citation>
    <scope>NUCLEOTIDE SEQUENCE [LARGE SCALE GENOMIC DNA]</scope>
    <source>
        <strain evidence="6">KIS68-18</strain>
    </source>
</reference>
<gene>
    <name evidence="5" type="ORF">D4L85_32125</name>
</gene>
<dbReference type="GO" id="GO:0004315">
    <property type="term" value="F:3-oxoacyl-[acyl-carrier-protein] synthase activity"/>
    <property type="evidence" value="ECO:0007669"/>
    <property type="project" value="TreeGrafter"/>
</dbReference>
<dbReference type="OrthoDB" id="9808669at2"/>
<dbReference type="KEGG" id="chk:D4L85_32125"/>
<dbReference type="SUPFAM" id="SSF53901">
    <property type="entry name" value="Thiolase-like"/>
    <property type="match status" value="2"/>
</dbReference>
<dbReference type="Pfam" id="PF00109">
    <property type="entry name" value="ketoacyl-synt"/>
    <property type="match status" value="1"/>
</dbReference>
<dbReference type="PANTHER" id="PTHR11712:SF320">
    <property type="entry name" value="BETA-KETOACYL SYNTHASE"/>
    <property type="match status" value="1"/>
</dbReference>
<sequence>MKRVWMVADSIVSPLGWTTEENYTQVRKGISGIRRVEDAALSQQIFAGALIQEKLPESPLSRFEYLCDRALQQALQNVTLPKDRTIFILSTTKGNISFLEEGKPDHPRIHLHAVASMLADRIGIPSHTVISNACISGVMATIVARRLLVSGQYDHAVVLGADVLNRFVISGFQSLQALTAEPCRPFDAGRKGINLGECAAVMILSTAPEALGVSASVEILGGGLSNDANHISGPSRTGEELGFAIRQALQESELTENDIDFICAHGTATLYNDEMEAKAFNRVGLENTPLHSLKGYFGHTLGAAGVVEMIISSESLKRNELVPSLGFETPGTSQSVNVIRTVEQRTLKTCLKTASGFGGCNAAIILQEQ</sequence>
<dbReference type="PANTHER" id="PTHR11712">
    <property type="entry name" value="POLYKETIDE SYNTHASE-RELATED"/>
    <property type="match status" value="1"/>
</dbReference>
<evidence type="ECO:0000259" key="4">
    <source>
        <dbReference type="PROSITE" id="PS52004"/>
    </source>
</evidence>
<dbReference type="SMART" id="SM00825">
    <property type="entry name" value="PKS_KS"/>
    <property type="match status" value="1"/>
</dbReference>
<evidence type="ECO:0000313" key="5">
    <source>
        <dbReference type="EMBL" id="AYB34945.1"/>
    </source>
</evidence>
<comment type="similarity">
    <text evidence="1 3">Belongs to the thiolase-like superfamily. Beta-ketoacyl-ACP synthases family.</text>
</comment>
<dbReference type="Gene3D" id="3.40.47.10">
    <property type="match status" value="1"/>
</dbReference>
<dbReference type="RefSeq" id="WP_119758198.1">
    <property type="nucleotide sequence ID" value="NZ_CP032382.1"/>
</dbReference>
<accession>A0A385SY07</accession>
<dbReference type="EMBL" id="CP032382">
    <property type="protein sequence ID" value="AYB34945.1"/>
    <property type="molecule type" value="Genomic_DNA"/>
</dbReference>
<feature type="domain" description="Ketosynthase family 3 (KS3)" evidence="4">
    <location>
        <begin position="1"/>
        <end position="368"/>
    </location>
</feature>
<dbReference type="GO" id="GO:0006633">
    <property type="term" value="P:fatty acid biosynthetic process"/>
    <property type="evidence" value="ECO:0007669"/>
    <property type="project" value="TreeGrafter"/>
</dbReference>
<proteinExistence type="inferred from homology"/>
<dbReference type="GO" id="GO:0005829">
    <property type="term" value="C:cytosol"/>
    <property type="evidence" value="ECO:0007669"/>
    <property type="project" value="TreeGrafter"/>
</dbReference>
<organism evidence="5 6">
    <name type="scientific">Chryseolinea soli</name>
    <dbReference type="NCBI Taxonomy" id="2321403"/>
    <lineage>
        <taxon>Bacteria</taxon>
        <taxon>Pseudomonadati</taxon>
        <taxon>Bacteroidota</taxon>
        <taxon>Cytophagia</taxon>
        <taxon>Cytophagales</taxon>
        <taxon>Fulvivirgaceae</taxon>
        <taxon>Chryseolinea</taxon>
    </lineage>
</organism>
<evidence type="ECO:0000313" key="6">
    <source>
        <dbReference type="Proteomes" id="UP000266183"/>
    </source>
</evidence>